<feature type="domain" description="Piwi" evidence="1">
    <location>
        <begin position="1"/>
        <end position="224"/>
    </location>
</feature>
<name>A0AAW2T0J7_SESRA</name>
<organism evidence="2">
    <name type="scientific">Sesamum radiatum</name>
    <name type="common">Black benniseed</name>
    <dbReference type="NCBI Taxonomy" id="300843"/>
    <lineage>
        <taxon>Eukaryota</taxon>
        <taxon>Viridiplantae</taxon>
        <taxon>Streptophyta</taxon>
        <taxon>Embryophyta</taxon>
        <taxon>Tracheophyta</taxon>
        <taxon>Spermatophyta</taxon>
        <taxon>Magnoliopsida</taxon>
        <taxon>eudicotyledons</taxon>
        <taxon>Gunneridae</taxon>
        <taxon>Pentapetalae</taxon>
        <taxon>asterids</taxon>
        <taxon>lamiids</taxon>
        <taxon>Lamiales</taxon>
        <taxon>Pedaliaceae</taxon>
        <taxon>Sesamum</taxon>
    </lineage>
</organism>
<dbReference type="InterPro" id="IPR003165">
    <property type="entry name" value="Piwi"/>
</dbReference>
<dbReference type="InterPro" id="IPR012337">
    <property type="entry name" value="RNaseH-like_sf"/>
</dbReference>
<comment type="caution">
    <text evidence="2">The sequence shown here is derived from an EMBL/GenBank/DDBJ whole genome shotgun (WGS) entry which is preliminary data.</text>
</comment>
<dbReference type="SMART" id="SM00950">
    <property type="entry name" value="Piwi"/>
    <property type="match status" value="1"/>
</dbReference>
<sequence>MFIGVDVNHPGPKNVSCPSIAAVVGTVNWPAANRYAARVGPQKHRCEEIKNFGTMCKDLVNTYALLNKVKPRRIVVFRDGVSEGQFLMVLNKELPDLRTAISEGDYKPKITVVVAQKRHRTRLFVEDENDGMSGNVPPGTVVDTRIVHPHDFDFYLCSHYGSKGTSKPTHYYVLRDENLFSSDRLQKLIYDMCFTFARCTKPVSLVPPVYYADRVAYRGRMFQEAAVGRDSPMSSSSGPSFDQRFYTLHPDLENTMFFV</sequence>
<dbReference type="GO" id="GO:0003676">
    <property type="term" value="F:nucleic acid binding"/>
    <property type="evidence" value="ECO:0007669"/>
    <property type="project" value="InterPro"/>
</dbReference>
<accession>A0AAW2T0J7</accession>
<proteinExistence type="predicted"/>
<dbReference type="SUPFAM" id="SSF53098">
    <property type="entry name" value="Ribonuclease H-like"/>
    <property type="match status" value="1"/>
</dbReference>
<dbReference type="PANTHER" id="PTHR22891">
    <property type="entry name" value="EUKARYOTIC TRANSLATION INITIATION FACTOR 2C"/>
    <property type="match status" value="1"/>
</dbReference>
<dbReference type="InterPro" id="IPR036397">
    <property type="entry name" value="RNaseH_sf"/>
</dbReference>
<gene>
    <name evidence="2" type="ORF">Sradi_2158700</name>
</gene>
<dbReference type="EMBL" id="JACGWJ010000009">
    <property type="protein sequence ID" value="KAL0398154.1"/>
    <property type="molecule type" value="Genomic_DNA"/>
</dbReference>
<protein>
    <submittedName>
        <fullName evidence="2">Protein argonaute 2</fullName>
    </submittedName>
</protein>
<dbReference type="PROSITE" id="PS50822">
    <property type="entry name" value="PIWI"/>
    <property type="match status" value="1"/>
</dbReference>
<dbReference type="AlphaFoldDB" id="A0AAW2T0J7"/>
<evidence type="ECO:0000259" key="1">
    <source>
        <dbReference type="PROSITE" id="PS50822"/>
    </source>
</evidence>
<reference evidence="2" key="2">
    <citation type="journal article" date="2024" name="Plant">
        <title>Genomic evolution and insights into agronomic trait innovations of Sesamum species.</title>
        <authorList>
            <person name="Miao H."/>
            <person name="Wang L."/>
            <person name="Qu L."/>
            <person name="Liu H."/>
            <person name="Sun Y."/>
            <person name="Le M."/>
            <person name="Wang Q."/>
            <person name="Wei S."/>
            <person name="Zheng Y."/>
            <person name="Lin W."/>
            <person name="Duan Y."/>
            <person name="Cao H."/>
            <person name="Xiong S."/>
            <person name="Wang X."/>
            <person name="Wei L."/>
            <person name="Li C."/>
            <person name="Ma Q."/>
            <person name="Ju M."/>
            <person name="Zhao R."/>
            <person name="Li G."/>
            <person name="Mu C."/>
            <person name="Tian Q."/>
            <person name="Mei H."/>
            <person name="Zhang T."/>
            <person name="Gao T."/>
            <person name="Zhang H."/>
        </authorList>
    </citation>
    <scope>NUCLEOTIDE SEQUENCE</scope>
    <source>
        <strain evidence="2">G02</strain>
    </source>
</reference>
<reference evidence="2" key="1">
    <citation type="submission" date="2020-06" db="EMBL/GenBank/DDBJ databases">
        <authorList>
            <person name="Li T."/>
            <person name="Hu X."/>
            <person name="Zhang T."/>
            <person name="Song X."/>
            <person name="Zhang H."/>
            <person name="Dai N."/>
            <person name="Sheng W."/>
            <person name="Hou X."/>
            <person name="Wei L."/>
        </authorList>
    </citation>
    <scope>NUCLEOTIDE SEQUENCE</scope>
    <source>
        <strain evidence="2">G02</strain>
        <tissue evidence="2">Leaf</tissue>
    </source>
</reference>
<dbReference type="Gene3D" id="3.30.420.10">
    <property type="entry name" value="Ribonuclease H-like superfamily/Ribonuclease H"/>
    <property type="match status" value="1"/>
</dbReference>
<dbReference type="Pfam" id="PF02171">
    <property type="entry name" value="Piwi"/>
    <property type="match status" value="1"/>
</dbReference>
<evidence type="ECO:0000313" key="2">
    <source>
        <dbReference type="EMBL" id="KAL0398154.1"/>
    </source>
</evidence>